<evidence type="ECO:0000256" key="1">
    <source>
        <dbReference type="ARBA" id="ARBA00001286"/>
    </source>
</evidence>
<dbReference type="RefSeq" id="WP_246639586.1">
    <property type="nucleotide sequence ID" value="NZ_BAABFD010000014.1"/>
</dbReference>
<dbReference type="Proteomes" id="UP001212498">
    <property type="component" value="Unassembled WGS sequence"/>
</dbReference>
<dbReference type="PANTHER" id="PTHR10815:SF13">
    <property type="entry name" value="METHYLATED-DNA--PROTEIN-CYSTEINE METHYLTRANSFERASE"/>
    <property type="match status" value="1"/>
</dbReference>
<comment type="catalytic activity">
    <reaction evidence="1">
        <text>a 4-O-methyl-thymidine in DNA + L-cysteinyl-[protein] = a thymidine in DNA + S-methyl-L-cysteinyl-[protein]</text>
        <dbReference type="Rhea" id="RHEA:53428"/>
        <dbReference type="Rhea" id="RHEA-COMP:10131"/>
        <dbReference type="Rhea" id="RHEA-COMP:10132"/>
        <dbReference type="Rhea" id="RHEA-COMP:13555"/>
        <dbReference type="Rhea" id="RHEA-COMP:13556"/>
        <dbReference type="ChEBI" id="CHEBI:29950"/>
        <dbReference type="ChEBI" id="CHEBI:82612"/>
        <dbReference type="ChEBI" id="CHEBI:137386"/>
        <dbReference type="ChEBI" id="CHEBI:137387"/>
        <dbReference type="EC" id="2.1.1.63"/>
    </reaction>
</comment>
<keyword evidence="4" id="KW-0227">DNA damage</keyword>
<reference evidence="8 9" key="1">
    <citation type="submission" date="2022-11" db="EMBL/GenBank/DDBJ databases">
        <title>Nonomuraea corallina sp. nov., a new species of the genus Nonomuraea isolated from sea side sediment in Thai sea.</title>
        <authorList>
            <person name="Ngamcharungchit C."/>
            <person name="Matsumoto A."/>
            <person name="Suriyachadkun C."/>
            <person name="Panbangred W."/>
            <person name="Inahashi Y."/>
            <person name="Intra B."/>
        </authorList>
    </citation>
    <scope>NUCLEOTIDE SEQUENCE [LARGE SCALE GENOMIC DNA]</scope>
    <source>
        <strain evidence="8 9">DSM 43553</strain>
    </source>
</reference>
<dbReference type="InterPro" id="IPR036388">
    <property type="entry name" value="WH-like_DNA-bd_sf"/>
</dbReference>
<dbReference type="InterPro" id="IPR036631">
    <property type="entry name" value="MGMT_N_sf"/>
</dbReference>
<accession>A0ABT4T2N2</accession>
<keyword evidence="9" id="KW-1185">Reference proteome</keyword>
<keyword evidence="3" id="KW-0808">Transferase</keyword>
<evidence type="ECO:0000256" key="2">
    <source>
        <dbReference type="ARBA" id="ARBA00022603"/>
    </source>
</evidence>
<comment type="catalytic activity">
    <reaction evidence="6">
        <text>a 6-O-methyl-2'-deoxyguanosine in DNA + L-cysteinyl-[protein] = S-methyl-L-cysteinyl-[protein] + a 2'-deoxyguanosine in DNA</text>
        <dbReference type="Rhea" id="RHEA:24000"/>
        <dbReference type="Rhea" id="RHEA-COMP:10131"/>
        <dbReference type="Rhea" id="RHEA-COMP:10132"/>
        <dbReference type="Rhea" id="RHEA-COMP:11367"/>
        <dbReference type="Rhea" id="RHEA-COMP:11368"/>
        <dbReference type="ChEBI" id="CHEBI:29950"/>
        <dbReference type="ChEBI" id="CHEBI:82612"/>
        <dbReference type="ChEBI" id="CHEBI:85445"/>
        <dbReference type="ChEBI" id="CHEBI:85448"/>
        <dbReference type="EC" id="2.1.1.63"/>
    </reaction>
</comment>
<dbReference type="SUPFAM" id="SSF46767">
    <property type="entry name" value="Methylated DNA-protein cysteine methyltransferase, C-terminal domain"/>
    <property type="match status" value="1"/>
</dbReference>
<dbReference type="PANTHER" id="PTHR10815">
    <property type="entry name" value="METHYLATED-DNA--PROTEIN-CYSTEINE METHYLTRANSFERASE"/>
    <property type="match status" value="1"/>
</dbReference>
<keyword evidence="2" id="KW-0489">Methyltransferase</keyword>
<feature type="domain" description="Methylated-DNA-[protein]-cysteine S-methyltransferase DNA binding" evidence="7">
    <location>
        <begin position="90"/>
        <end position="168"/>
    </location>
</feature>
<evidence type="ECO:0000256" key="4">
    <source>
        <dbReference type="ARBA" id="ARBA00022763"/>
    </source>
</evidence>
<name>A0ABT4T2N2_9ACTN</name>
<sequence>MTSSRDDMTTTVAFAEVPTPVGPFVLAVTEDGLVASGWGVRDRMRDRLGLPEVHDPDRTGSVVEELSGYFTGASRRFETPIDWRLTSGVRREVLQALYEVPYGTAVTYGELAARSGTGVPARGIGSIMGSNPLPIVVPCHRVVAGNGLGGFSGGVGVETKRWLLTHEGYLQPTLLDL</sequence>
<dbReference type="Gene3D" id="1.10.10.10">
    <property type="entry name" value="Winged helix-like DNA-binding domain superfamily/Winged helix DNA-binding domain"/>
    <property type="match status" value="1"/>
</dbReference>
<comment type="caution">
    <text evidence="8">The sequence shown here is derived from an EMBL/GenBank/DDBJ whole genome shotgun (WGS) entry which is preliminary data.</text>
</comment>
<keyword evidence="5" id="KW-0234">DNA repair</keyword>
<dbReference type="CDD" id="cd06445">
    <property type="entry name" value="ATase"/>
    <property type="match status" value="1"/>
</dbReference>
<dbReference type="InterPro" id="IPR001497">
    <property type="entry name" value="MethylDNA_cys_MeTrfase_AS"/>
</dbReference>
<evidence type="ECO:0000256" key="3">
    <source>
        <dbReference type="ARBA" id="ARBA00022679"/>
    </source>
</evidence>
<proteinExistence type="predicted"/>
<evidence type="ECO:0000313" key="8">
    <source>
        <dbReference type="EMBL" id="MDA0643756.1"/>
    </source>
</evidence>
<evidence type="ECO:0000259" key="7">
    <source>
        <dbReference type="Pfam" id="PF01035"/>
    </source>
</evidence>
<dbReference type="InterPro" id="IPR036217">
    <property type="entry name" value="MethylDNA_cys_MeTrfase_DNAb"/>
</dbReference>
<protein>
    <submittedName>
        <fullName evidence="8">Methylated-DNA--[protein]-cysteine S-methyltransferase</fullName>
    </submittedName>
</protein>
<evidence type="ECO:0000313" key="9">
    <source>
        <dbReference type="Proteomes" id="UP001212498"/>
    </source>
</evidence>
<dbReference type="Gene3D" id="3.30.160.70">
    <property type="entry name" value="Methylated DNA-protein cysteine methyltransferase domain"/>
    <property type="match status" value="1"/>
</dbReference>
<dbReference type="EMBL" id="JAPNUD010000075">
    <property type="protein sequence ID" value="MDA0643756.1"/>
    <property type="molecule type" value="Genomic_DNA"/>
</dbReference>
<organism evidence="8 9">
    <name type="scientific">Nonomuraea ferruginea</name>
    <dbReference type="NCBI Taxonomy" id="46174"/>
    <lineage>
        <taxon>Bacteria</taxon>
        <taxon>Bacillati</taxon>
        <taxon>Actinomycetota</taxon>
        <taxon>Actinomycetes</taxon>
        <taxon>Streptosporangiales</taxon>
        <taxon>Streptosporangiaceae</taxon>
        <taxon>Nonomuraea</taxon>
    </lineage>
</organism>
<gene>
    <name evidence="8" type="ORF">OUY24_24270</name>
</gene>
<dbReference type="SUPFAM" id="SSF53155">
    <property type="entry name" value="Methylated DNA-protein cysteine methyltransferase domain"/>
    <property type="match status" value="1"/>
</dbReference>
<evidence type="ECO:0000256" key="6">
    <source>
        <dbReference type="ARBA" id="ARBA00049348"/>
    </source>
</evidence>
<evidence type="ECO:0000256" key="5">
    <source>
        <dbReference type="ARBA" id="ARBA00023204"/>
    </source>
</evidence>
<dbReference type="Pfam" id="PF01035">
    <property type="entry name" value="DNA_binding_1"/>
    <property type="match status" value="1"/>
</dbReference>
<dbReference type="InterPro" id="IPR014048">
    <property type="entry name" value="MethylDNA_cys_MeTrfase_DNA-bd"/>
</dbReference>
<dbReference type="PROSITE" id="PS00374">
    <property type="entry name" value="MGMT"/>
    <property type="match status" value="1"/>
</dbReference>
<dbReference type="NCBIfam" id="TIGR00589">
    <property type="entry name" value="ogt"/>
    <property type="match status" value="1"/>
</dbReference>